<dbReference type="AlphaFoldDB" id="M3XLQ1"/>
<keyword evidence="5" id="KW-0479">Metal-binding</keyword>
<evidence type="ECO:0000313" key="13">
    <source>
        <dbReference type="Proteomes" id="UP000008672"/>
    </source>
</evidence>
<proteinExistence type="inferred from homology"/>
<dbReference type="Bgee" id="ENSLACG00000014563">
    <property type="expression patterns" value="Expressed in muscle tissue and 6 other cell types or tissues"/>
</dbReference>
<dbReference type="InterPro" id="IPR051346">
    <property type="entry name" value="OTU_Deubiquitinase"/>
</dbReference>
<dbReference type="Proteomes" id="UP000008672">
    <property type="component" value="Unassembled WGS sequence"/>
</dbReference>
<evidence type="ECO:0000313" key="12">
    <source>
        <dbReference type="Ensembl" id="ENSLACP00000023657.1"/>
    </source>
</evidence>
<accession>M3XLQ1</accession>
<dbReference type="GO" id="GO:0008270">
    <property type="term" value="F:zinc ion binding"/>
    <property type="evidence" value="ECO:0007669"/>
    <property type="project" value="UniProtKB-KW"/>
</dbReference>
<dbReference type="PANTHER" id="PTHR13367:SF3">
    <property type="entry name" value="TUMOR NECROSIS FACTOR ALPHA-INDUCED PROTEIN 3"/>
    <property type="match status" value="1"/>
</dbReference>
<dbReference type="GO" id="GO:0004843">
    <property type="term" value="F:cysteine-type deubiquitinase activity"/>
    <property type="evidence" value="ECO:0007669"/>
    <property type="project" value="UniProtKB-EC"/>
</dbReference>
<dbReference type="EMBL" id="AFYH01112002">
    <property type="status" value="NOT_ANNOTATED_CDS"/>
    <property type="molecule type" value="Genomic_DNA"/>
</dbReference>
<evidence type="ECO:0000256" key="8">
    <source>
        <dbReference type="ARBA" id="ARBA00022801"/>
    </source>
</evidence>
<dbReference type="InterPro" id="IPR003323">
    <property type="entry name" value="OTU_dom"/>
</dbReference>
<evidence type="ECO:0000256" key="5">
    <source>
        <dbReference type="ARBA" id="ARBA00022723"/>
    </source>
</evidence>
<evidence type="ECO:0000256" key="10">
    <source>
        <dbReference type="ARBA" id="ARBA00022833"/>
    </source>
</evidence>
<comment type="similarity">
    <text evidence="2">Belongs to the peptidase C64 family.</text>
</comment>
<reference evidence="12" key="3">
    <citation type="submission" date="2025-09" db="UniProtKB">
        <authorList>
            <consortium name="Ensembl"/>
        </authorList>
    </citation>
    <scope>IDENTIFICATION</scope>
</reference>
<dbReference type="PANTHER" id="PTHR13367">
    <property type="entry name" value="UBIQUITIN THIOESTERASE"/>
    <property type="match status" value="1"/>
</dbReference>
<evidence type="ECO:0000256" key="1">
    <source>
        <dbReference type="ARBA" id="ARBA00000707"/>
    </source>
</evidence>
<gene>
    <name evidence="12" type="primary">TNFAIP3</name>
</gene>
<dbReference type="GO" id="GO:0070530">
    <property type="term" value="F:K63-linked polyubiquitin modification-dependent protein binding"/>
    <property type="evidence" value="ECO:0007669"/>
    <property type="project" value="TreeGrafter"/>
</dbReference>
<keyword evidence="8" id="KW-0378">Hydrolase</keyword>
<feature type="domain" description="OTU" evidence="11">
    <location>
        <begin position="96"/>
        <end position="217"/>
    </location>
</feature>
<dbReference type="GO" id="GO:0005737">
    <property type="term" value="C:cytoplasm"/>
    <property type="evidence" value="ECO:0007669"/>
    <property type="project" value="TreeGrafter"/>
</dbReference>
<name>M3XLQ1_LATCH</name>
<dbReference type="PROSITE" id="PS50802">
    <property type="entry name" value="OTU"/>
    <property type="match status" value="1"/>
</dbReference>
<dbReference type="Ensembl" id="ENSLACT00000025066.1">
    <property type="protein sequence ID" value="ENSLACP00000023657.1"/>
    <property type="gene ID" value="ENSLACG00000014563.2"/>
</dbReference>
<dbReference type="EMBL" id="AFYH01112003">
    <property type="status" value="NOT_ANNOTATED_CDS"/>
    <property type="molecule type" value="Genomic_DNA"/>
</dbReference>
<protein>
    <recommendedName>
        <fullName evidence="3">ubiquitinyl hydrolase 1</fullName>
        <ecNumber evidence="3">3.4.19.12</ecNumber>
    </recommendedName>
</protein>
<keyword evidence="9" id="KW-0788">Thiol protease</keyword>
<dbReference type="GO" id="GO:0071947">
    <property type="term" value="P:protein deubiquitination involved in ubiquitin-dependent protein catabolic process"/>
    <property type="evidence" value="ECO:0007669"/>
    <property type="project" value="TreeGrafter"/>
</dbReference>
<dbReference type="GO" id="GO:1990168">
    <property type="term" value="P:protein K33-linked deubiquitination"/>
    <property type="evidence" value="ECO:0007669"/>
    <property type="project" value="TreeGrafter"/>
</dbReference>
<dbReference type="FunFam" id="3.90.70.80:FF:000011">
    <property type="entry name" value="tumor necrosis factor alpha-induced protein 3"/>
    <property type="match status" value="1"/>
</dbReference>
<dbReference type="GO" id="GO:0030177">
    <property type="term" value="P:positive regulation of Wnt signaling pathway"/>
    <property type="evidence" value="ECO:0007669"/>
    <property type="project" value="TreeGrafter"/>
</dbReference>
<keyword evidence="4" id="KW-0645">Protease</keyword>
<comment type="catalytic activity">
    <reaction evidence="1">
        <text>Thiol-dependent hydrolysis of ester, thioester, amide, peptide and isopeptide bonds formed by the C-terminal Gly of ubiquitin (a 76-residue protein attached to proteins as an intracellular targeting signal).</text>
        <dbReference type="EC" id="3.4.19.12"/>
    </reaction>
</comment>
<dbReference type="EC" id="3.4.19.12" evidence="3"/>
<evidence type="ECO:0000256" key="4">
    <source>
        <dbReference type="ARBA" id="ARBA00022670"/>
    </source>
</evidence>
<evidence type="ECO:0000256" key="6">
    <source>
        <dbReference type="ARBA" id="ARBA00022771"/>
    </source>
</evidence>
<evidence type="ECO:0000256" key="2">
    <source>
        <dbReference type="ARBA" id="ARBA00005865"/>
    </source>
</evidence>
<keyword evidence="6" id="KW-0863">Zinc-finger</keyword>
<evidence type="ECO:0000256" key="3">
    <source>
        <dbReference type="ARBA" id="ARBA00012759"/>
    </source>
</evidence>
<dbReference type="Gene3D" id="3.90.70.80">
    <property type="match status" value="1"/>
</dbReference>
<sequence>MAVQQSLLPQFLFGSNMLKAVKIRDRIPEDIVKPCSTNGIIHHLKGMHRYTLEMFRTSQFVPQYRDLILQALIDRKIQTTLEGQKKLNWCREVRKLVPLRTNGDGNCLLHAASQYMWGIQDTDLVLRKTLYRALKETDTRNFKFRWQLASVQSQEFVETGLRYNTRNWDDEWEKLVEMASPTTAKGQNGLQYSSLEEIHIFILANILRRTIIVIAGE</sequence>
<keyword evidence="7" id="KW-0833">Ubl conjugation pathway</keyword>
<dbReference type="GO" id="GO:0007010">
    <property type="term" value="P:cytoskeleton organization"/>
    <property type="evidence" value="ECO:0007669"/>
    <property type="project" value="TreeGrafter"/>
</dbReference>
<evidence type="ECO:0000259" key="11">
    <source>
        <dbReference type="PROSITE" id="PS50802"/>
    </source>
</evidence>
<evidence type="ECO:0000256" key="7">
    <source>
        <dbReference type="ARBA" id="ARBA00022786"/>
    </source>
</evidence>
<keyword evidence="10" id="KW-0862">Zinc</keyword>
<dbReference type="GeneTree" id="ENSGT00940000158448"/>
<dbReference type="EMBL" id="AFYH01112001">
    <property type="status" value="NOT_ANNOTATED_CDS"/>
    <property type="molecule type" value="Genomic_DNA"/>
</dbReference>
<evidence type="ECO:0000256" key="9">
    <source>
        <dbReference type="ARBA" id="ARBA00022807"/>
    </source>
</evidence>
<dbReference type="GO" id="GO:0005634">
    <property type="term" value="C:nucleus"/>
    <property type="evidence" value="ECO:0007669"/>
    <property type="project" value="TreeGrafter"/>
</dbReference>
<reference evidence="13" key="1">
    <citation type="submission" date="2011-08" db="EMBL/GenBank/DDBJ databases">
        <title>The draft genome of Latimeria chalumnae.</title>
        <authorList>
            <person name="Di Palma F."/>
            <person name="Alfoldi J."/>
            <person name="Johnson J."/>
            <person name="Berlin A."/>
            <person name="Gnerre S."/>
            <person name="Jaffe D."/>
            <person name="MacCallum I."/>
            <person name="Young S."/>
            <person name="Walker B.J."/>
            <person name="Lander E."/>
            <person name="Lindblad-Toh K."/>
        </authorList>
    </citation>
    <scope>NUCLEOTIDE SEQUENCE [LARGE SCALE GENOMIC DNA]</scope>
    <source>
        <strain evidence="13">Wild caught</strain>
    </source>
</reference>
<dbReference type="GO" id="GO:0016477">
    <property type="term" value="P:cell migration"/>
    <property type="evidence" value="ECO:0007669"/>
    <property type="project" value="TreeGrafter"/>
</dbReference>
<reference evidence="12" key="2">
    <citation type="submission" date="2025-08" db="UniProtKB">
        <authorList>
            <consortium name="Ensembl"/>
        </authorList>
    </citation>
    <scope>IDENTIFICATION</scope>
</reference>
<keyword evidence="13" id="KW-1185">Reference proteome</keyword>
<dbReference type="GO" id="GO:0035523">
    <property type="term" value="P:protein K29-linked deubiquitination"/>
    <property type="evidence" value="ECO:0007669"/>
    <property type="project" value="TreeGrafter"/>
</dbReference>
<dbReference type="HOGENOM" id="CLU_112079_0_0_1"/>
<organism evidence="12 13">
    <name type="scientific">Latimeria chalumnae</name>
    <name type="common">Coelacanth</name>
    <dbReference type="NCBI Taxonomy" id="7897"/>
    <lineage>
        <taxon>Eukaryota</taxon>
        <taxon>Metazoa</taxon>
        <taxon>Chordata</taxon>
        <taxon>Craniata</taxon>
        <taxon>Vertebrata</taxon>
        <taxon>Euteleostomi</taxon>
        <taxon>Coelacanthiformes</taxon>
        <taxon>Coelacanthidae</taxon>
        <taxon>Latimeria</taxon>
    </lineage>
</organism>
<dbReference type="Pfam" id="PF02338">
    <property type="entry name" value="OTU"/>
    <property type="match status" value="1"/>
</dbReference>